<sequence length="236" mass="26210">MIGILVALAASWLLLRFVARAPITVLGIVPNQRRLKEFLVGFLFMALVAVINFLAQAYFKQTSYSLNPDYGVMQFLGATGWVLRAVVFEELVYRGALLYLLIRYIGPVWGCLLSAVVFGVYHWFSYGLIGGRLIVLIYIFLVTGAGGWMFAYAFAKTKSLFAPIGLHLGWNVVTAIVFSSAPMAIGSQLLLPQGEPAQTNDWDTLFYFTLQAIIAPGLVTWYLKTRYRPTGKTTSS</sequence>
<keyword evidence="3" id="KW-0482">Metalloprotease</keyword>
<dbReference type="PANTHER" id="PTHR39430">
    <property type="entry name" value="MEMBRANE-ASSOCIATED PROTEASE-RELATED"/>
    <property type="match status" value="1"/>
</dbReference>
<dbReference type="GO" id="GO:0006508">
    <property type="term" value="P:proteolysis"/>
    <property type="evidence" value="ECO:0007669"/>
    <property type="project" value="UniProtKB-KW"/>
</dbReference>
<dbReference type="InterPro" id="IPR003675">
    <property type="entry name" value="Rce1/LyrA-like_dom"/>
</dbReference>
<dbReference type="GO" id="GO:0004175">
    <property type="term" value="F:endopeptidase activity"/>
    <property type="evidence" value="ECO:0007669"/>
    <property type="project" value="UniProtKB-ARBA"/>
</dbReference>
<dbReference type="EMBL" id="VYXP01000001">
    <property type="protein sequence ID" value="KAA9134068.1"/>
    <property type="molecule type" value="Genomic_DNA"/>
</dbReference>
<feature type="transmembrane region" description="Helical" evidence="1">
    <location>
        <begin position="97"/>
        <end position="121"/>
    </location>
</feature>
<feature type="domain" description="CAAX prenyl protease 2/Lysostaphin resistance protein A-like" evidence="2">
    <location>
        <begin position="76"/>
        <end position="173"/>
    </location>
</feature>
<feature type="transmembrane region" description="Helical" evidence="1">
    <location>
        <begin position="39"/>
        <end position="59"/>
    </location>
</feature>
<reference evidence="3 4" key="1">
    <citation type="submission" date="2019-09" db="EMBL/GenBank/DDBJ databases">
        <title>Wenzhouxiangella sp. Genome sequencing and assembly.</title>
        <authorList>
            <person name="Zhang R."/>
        </authorList>
    </citation>
    <scope>NUCLEOTIDE SEQUENCE [LARGE SCALE GENOMIC DNA]</scope>
    <source>
        <strain evidence="3 4">W260</strain>
    </source>
</reference>
<evidence type="ECO:0000313" key="3">
    <source>
        <dbReference type="EMBL" id="KAA9134068.1"/>
    </source>
</evidence>
<dbReference type="AlphaFoldDB" id="A0A5N0THV1"/>
<feature type="transmembrane region" description="Helical" evidence="1">
    <location>
        <begin position="205"/>
        <end position="223"/>
    </location>
</feature>
<evidence type="ECO:0000313" key="4">
    <source>
        <dbReference type="Proteomes" id="UP000325372"/>
    </source>
</evidence>
<dbReference type="Proteomes" id="UP000325372">
    <property type="component" value="Unassembled WGS sequence"/>
</dbReference>
<dbReference type="PANTHER" id="PTHR39430:SF1">
    <property type="entry name" value="PROTEASE"/>
    <property type="match status" value="1"/>
</dbReference>
<accession>A0A5N0THV1</accession>
<keyword evidence="3" id="KW-0378">Hydrolase</keyword>
<keyword evidence="4" id="KW-1185">Reference proteome</keyword>
<organism evidence="3 4">
    <name type="scientific">Marinihelvus fidelis</name>
    <dbReference type="NCBI Taxonomy" id="2613842"/>
    <lineage>
        <taxon>Bacteria</taxon>
        <taxon>Pseudomonadati</taxon>
        <taxon>Pseudomonadota</taxon>
        <taxon>Gammaproteobacteria</taxon>
        <taxon>Chromatiales</taxon>
        <taxon>Wenzhouxiangellaceae</taxon>
        <taxon>Marinihelvus</taxon>
    </lineage>
</organism>
<evidence type="ECO:0000259" key="2">
    <source>
        <dbReference type="Pfam" id="PF02517"/>
    </source>
</evidence>
<name>A0A5N0THV1_9GAMM</name>
<dbReference type="RefSeq" id="WP_150862418.1">
    <property type="nucleotide sequence ID" value="NZ_VYXP01000001.1"/>
</dbReference>
<feature type="transmembrane region" description="Helical" evidence="1">
    <location>
        <begin position="133"/>
        <end position="154"/>
    </location>
</feature>
<proteinExistence type="predicted"/>
<feature type="transmembrane region" description="Helical" evidence="1">
    <location>
        <begin position="166"/>
        <end position="185"/>
    </location>
</feature>
<keyword evidence="1" id="KW-0812">Transmembrane</keyword>
<dbReference type="GO" id="GO:0080120">
    <property type="term" value="P:CAAX-box protein maturation"/>
    <property type="evidence" value="ECO:0007669"/>
    <property type="project" value="UniProtKB-ARBA"/>
</dbReference>
<dbReference type="GO" id="GO:0008237">
    <property type="term" value="F:metallopeptidase activity"/>
    <property type="evidence" value="ECO:0007669"/>
    <property type="project" value="UniProtKB-KW"/>
</dbReference>
<protein>
    <submittedName>
        <fullName evidence="3">CPBP family intramembrane metalloprotease</fullName>
    </submittedName>
</protein>
<keyword evidence="1" id="KW-0472">Membrane</keyword>
<dbReference type="Pfam" id="PF02517">
    <property type="entry name" value="Rce1-like"/>
    <property type="match status" value="1"/>
</dbReference>
<evidence type="ECO:0000256" key="1">
    <source>
        <dbReference type="SAM" id="Phobius"/>
    </source>
</evidence>
<keyword evidence="1" id="KW-1133">Transmembrane helix</keyword>
<gene>
    <name evidence="3" type="ORF">F3N42_00520</name>
</gene>
<keyword evidence="3" id="KW-0645">Protease</keyword>
<comment type="caution">
    <text evidence="3">The sequence shown here is derived from an EMBL/GenBank/DDBJ whole genome shotgun (WGS) entry which is preliminary data.</text>
</comment>